<name>A0A1F5F6B3_9BACT</name>
<evidence type="ECO:0000313" key="3">
    <source>
        <dbReference type="Proteomes" id="UP000176191"/>
    </source>
</evidence>
<proteinExistence type="predicted"/>
<evidence type="ECO:0008006" key="4">
    <source>
        <dbReference type="Google" id="ProtNLM"/>
    </source>
</evidence>
<keyword evidence="1" id="KW-0472">Membrane</keyword>
<comment type="caution">
    <text evidence="2">The sequence shown here is derived from an EMBL/GenBank/DDBJ whole genome shotgun (WGS) entry which is preliminary data.</text>
</comment>
<feature type="transmembrane region" description="Helical" evidence="1">
    <location>
        <begin position="39"/>
        <end position="58"/>
    </location>
</feature>
<dbReference type="InterPro" id="IPR007813">
    <property type="entry name" value="PilN"/>
</dbReference>
<dbReference type="Proteomes" id="UP000176191">
    <property type="component" value="Unassembled WGS sequence"/>
</dbReference>
<dbReference type="PANTHER" id="PTHR40278:SF1">
    <property type="entry name" value="DNA UTILIZATION PROTEIN HOFN"/>
    <property type="match status" value="1"/>
</dbReference>
<evidence type="ECO:0000256" key="1">
    <source>
        <dbReference type="SAM" id="Phobius"/>
    </source>
</evidence>
<dbReference type="AlphaFoldDB" id="A0A1F5F6B3"/>
<dbReference type="InterPro" id="IPR052534">
    <property type="entry name" value="Extracell_DNA_Util/SecSys_Comp"/>
</dbReference>
<gene>
    <name evidence="2" type="ORF">A2228_02835</name>
</gene>
<dbReference type="PANTHER" id="PTHR40278">
    <property type="entry name" value="DNA UTILIZATION PROTEIN HOFN"/>
    <property type="match status" value="1"/>
</dbReference>
<dbReference type="EMBL" id="MFAK01000013">
    <property type="protein sequence ID" value="OGD75178.1"/>
    <property type="molecule type" value="Genomic_DNA"/>
</dbReference>
<reference evidence="2 3" key="1">
    <citation type="journal article" date="2016" name="Nat. Commun.">
        <title>Thousands of microbial genomes shed light on interconnected biogeochemical processes in an aquifer system.</title>
        <authorList>
            <person name="Anantharaman K."/>
            <person name="Brown C.T."/>
            <person name="Hug L.A."/>
            <person name="Sharon I."/>
            <person name="Castelle C.J."/>
            <person name="Probst A.J."/>
            <person name="Thomas B.C."/>
            <person name="Singh A."/>
            <person name="Wilkins M.J."/>
            <person name="Karaoz U."/>
            <person name="Brodie E.L."/>
            <person name="Williams K.H."/>
            <person name="Hubbard S.S."/>
            <person name="Banfield J.F."/>
        </authorList>
    </citation>
    <scope>NUCLEOTIDE SEQUENCE [LARGE SCALE GENOMIC DNA]</scope>
</reference>
<protein>
    <recommendedName>
        <fullName evidence="4">Pilus assembly protein PilN</fullName>
    </recommendedName>
</protein>
<accession>A0A1F5F6B3</accession>
<keyword evidence="1" id="KW-1133">Transmembrane helix</keyword>
<sequence>MKLPAFFGHKKSINLLPRDSFESSTAGVVLAWALSFGKWAVIVTQLVVMGAFLWRFGLDRRMTDLKKETEKNIAIINSYEQIERDFALTQKRIKTIEPVVDRQEKLLASLDKLERITPIEVWYERINLSEDSISLVAYAKSVAGMGRLIRMVENDPEFTQVRLNKLESSGNDDSQLTFELSITQAQEGKK</sequence>
<keyword evidence="1" id="KW-0812">Transmembrane</keyword>
<organism evidence="2 3">
    <name type="scientific">Candidatus Collierbacteria bacterium RIFOXYA2_FULL_46_10</name>
    <dbReference type="NCBI Taxonomy" id="1817726"/>
    <lineage>
        <taxon>Bacteria</taxon>
        <taxon>Candidatus Collieribacteriota</taxon>
    </lineage>
</organism>
<dbReference type="Pfam" id="PF05137">
    <property type="entry name" value="PilN"/>
    <property type="match status" value="1"/>
</dbReference>
<evidence type="ECO:0000313" key="2">
    <source>
        <dbReference type="EMBL" id="OGD75178.1"/>
    </source>
</evidence>